<reference evidence="1 2" key="1">
    <citation type="journal article" date="2013" name="Mar. Genomics">
        <title>Expression of sulfatases in Rhodopirellula baltica and the diversity of sulfatases in the genus Rhodopirellula.</title>
        <authorList>
            <person name="Wegner C.E."/>
            <person name="Richter-Heitmann T."/>
            <person name="Klindworth A."/>
            <person name="Klockow C."/>
            <person name="Richter M."/>
            <person name="Achstetter T."/>
            <person name="Glockner F.O."/>
            <person name="Harder J."/>
        </authorList>
    </citation>
    <scope>NUCLEOTIDE SEQUENCE [LARGE SCALE GENOMIC DNA]</scope>
    <source>
        <strain evidence="1 2">SM41</strain>
    </source>
</reference>
<dbReference type="EMBL" id="ANOH01000048">
    <property type="protein sequence ID" value="EMI58047.1"/>
    <property type="molecule type" value="Genomic_DNA"/>
</dbReference>
<evidence type="ECO:0000313" key="1">
    <source>
        <dbReference type="EMBL" id="EMI58047.1"/>
    </source>
</evidence>
<keyword evidence="2" id="KW-1185">Reference proteome</keyword>
<organism evidence="1 2">
    <name type="scientific">Rhodopirellula sallentina SM41</name>
    <dbReference type="NCBI Taxonomy" id="1263870"/>
    <lineage>
        <taxon>Bacteria</taxon>
        <taxon>Pseudomonadati</taxon>
        <taxon>Planctomycetota</taxon>
        <taxon>Planctomycetia</taxon>
        <taxon>Pirellulales</taxon>
        <taxon>Pirellulaceae</taxon>
        <taxon>Rhodopirellula</taxon>
    </lineage>
</organism>
<accession>M5U9B8</accession>
<protein>
    <submittedName>
        <fullName evidence="1">Uncharacterized protein</fullName>
    </submittedName>
</protein>
<proteinExistence type="predicted"/>
<dbReference type="AlphaFoldDB" id="M5U9B8"/>
<sequence>MPAKQDFSDFTKLLAGPLTSRGQLDVVQTGNGTAIDAQKVRMPAVMFLIDRFESPDVVANFGSPKQPSIHHVIQIAENGGLVHTERR</sequence>
<comment type="caution">
    <text evidence="1">The sequence shown here is derived from an EMBL/GenBank/DDBJ whole genome shotgun (WGS) entry which is preliminary data.</text>
</comment>
<evidence type="ECO:0000313" key="2">
    <source>
        <dbReference type="Proteomes" id="UP000011885"/>
    </source>
</evidence>
<name>M5U9B8_9BACT</name>
<gene>
    <name evidence="1" type="ORF">RSSM_00566</name>
</gene>
<dbReference type="Proteomes" id="UP000011885">
    <property type="component" value="Unassembled WGS sequence"/>
</dbReference>